<dbReference type="InterPro" id="IPR002904">
    <property type="entry name" value="Lys-tRNA-ligase"/>
</dbReference>
<dbReference type="EMBL" id="PFQG01000060">
    <property type="protein sequence ID" value="PJA22988.1"/>
    <property type="molecule type" value="Genomic_DNA"/>
</dbReference>
<gene>
    <name evidence="2" type="ORF">COX59_01595</name>
</gene>
<dbReference type="GO" id="GO:0004824">
    <property type="term" value="F:lysine-tRNA ligase activity"/>
    <property type="evidence" value="ECO:0007669"/>
    <property type="project" value="InterPro"/>
</dbReference>
<evidence type="ECO:0000313" key="2">
    <source>
        <dbReference type="EMBL" id="PJA22988.1"/>
    </source>
</evidence>
<keyword evidence="1" id="KW-0963">Cytoplasm</keyword>
<organism evidence="2 3">
    <name type="scientific">Candidatus Beckwithbacteria bacterium CG_4_10_14_0_2_um_filter_47_25</name>
    <dbReference type="NCBI Taxonomy" id="1974493"/>
    <lineage>
        <taxon>Bacteria</taxon>
        <taxon>Candidatus Beckwithiibacteriota</taxon>
    </lineage>
</organism>
<reference evidence="3" key="1">
    <citation type="submission" date="2017-09" db="EMBL/GenBank/DDBJ databases">
        <title>Depth-based differentiation of microbial function through sediment-hosted aquifers and enrichment of novel symbionts in the deep terrestrial subsurface.</title>
        <authorList>
            <person name="Probst A.J."/>
            <person name="Ladd B."/>
            <person name="Jarett J.K."/>
            <person name="Geller-Mcgrath D.E."/>
            <person name="Sieber C.M.K."/>
            <person name="Emerson J.B."/>
            <person name="Anantharaman K."/>
            <person name="Thomas B.C."/>
            <person name="Malmstrom R."/>
            <person name="Stieglmeier M."/>
            <person name="Klingl A."/>
            <person name="Woyke T."/>
            <person name="Ryan C.M."/>
            <person name="Banfield J.F."/>
        </authorList>
    </citation>
    <scope>NUCLEOTIDE SEQUENCE [LARGE SCALE GENOMIC DNA]</scope>
</reference>
<dbReference type="GO" id="GO:0005524">
    <property type="term" value="F:ATP binding"/>
    <property type="evidence" value="ECO:0007669"/>
    <property type="project" value="InterPro"/>
</dbReference>
<dbReference type="InterPro" id="IPR014729">
    <property type="entry name" value="Rossmann-like_a/b/a_fold"/>
</dbReference>
<evidence type="ECO:0000256" key="1">
    <source>
        <dbReference type="ARBA" id="ARBA00022490"/>
    </source>
</evidence>
<accession>A0A2M7W6R3</accession>
<dbReference type="PANTHER" id="PTHR37940">
    <property type="entry name" value="LYSINE--TRNA LIGASE"/>
    <property type="match status" value="1"/>
</dbReference>
<keyword evidence="2" id="KW-0436">Ligase</keyword>
<feature type="non-terminal residue" evidence="2">
    <location>
        <position position="136"/>
    </location>
</feature>
<dbReference type="AlphaFoldDB" id="A0A2M7W6R3"/>
<sequence>MLNLNHMFWADEFAETIIKSGKYKPYHVDDMKTPSGKIHVGALRGVVVHDLIHQALLTKGVKSVYTYVFNDMDPMDAFPHYLPEKFKQYMGWPLYKIPSPEPGFKSLAACYAMEFEKIFNGLGIKPKIIWSHEEYG</sequence>
<protein>
    <submittedName>
        <fullName evidence="2">Lysine--tRNA ligase</fullName>
    </submittedName>
</protein>
<dbReference type="PANTHER" id="PTHR37940:SF1">
    <property type="entry name" value="LYSINE--TRNA LIGASE"/>
    <property type="match status" value="1"/>
</dbReference>
<comment type="caution">
    <text evidence="2">The sequence shown here is derived from an EMBL/GenBank/DDBJ whole genome shotgun (WGS) entry which is preliminary data.</text>
</comment>
<dbReference type="GO" id="GO:0005737">
    <property type="term" value="C:cytoplasm"/>
    <property type="evidence" value="ECO:0007669"/>
    <property type="project" value="InterPro"/>
</dbReference>
<evidence type="ECO:0000313" key="3">
    <source>
        <dbReference type="Proteomes" id="UP000228627"/>
    </source>
</evidence>
<name>A0A2M7W6R3_9BACT</name>
<dbReference type="Proteomes" id="UP000228627">
    <property type="component" value="Unassembled WGS sequence"/>
</dbReference>
<dbReference type="Gene3D" id="3.40.50.620">
    <property type="entry name" value="HUPs"/>
    <property type="match status" value="1"/>
</dbReference>
<proteinExistence type="predicted"/>
<dbReference type="SUPFAM" id="SSF52374">
    <property type="entry name" value="Nucleotidylyl transferase"/>
    <property type="match status" value="1"/>
</dbReference>
<dbReference type="Pfam" id="PF01921">
    <property type="entry name" value="tRNA-synt_1f"/>
    <property type="match status" value="1"/>
</dbReference>
<dbReference type="GO" id="GO:0006430">
    <property type="term" value="P:lysyl-tRNA aminoacylation"/>
    <property type="evidence" value="ECO:0007669"/>
    <property type="project" value="InterPro"/>
</dbReference>